<keyword evidence="2" id="KW-1185">Reference proteome</keyword>
<dbReference type="GO" id="GO:0005739">
    <property type="term" value="C:mitochondrion"/>
    <property type="evidence" value="ECO:0007669"/>
    <property type="project" value="TreeGrafter"/>
</dbReference>
<dbReference type="AlphaFoldDB" id="A0A367K3B7"/>
<dbReference type="Gene3D" id="3.10.129.10">
    <property type="entry name" value="Hotdog Thioesterase"/>
    <property type="match status" value="2"/>
</dbReference>
<dbReference type="InterPro" id="IPR029069">
    <property type="entry name" value="HotDog_dom_sf"/>
</dbReference>
<dbReference type="InterPro" id="IPR052741">
    <property type="entry name" value="Mitochondrial_HTD2"/>
</dbReference>
<proteinExistence type="predicted"/>
<evidence type="ECO:0000313" key="1">
    <source>
        <dbReference type="EMBL" id="RCH96714.1"/>
    </source>
</evidence>
<comment type="caution">
    <text evidence="1">The sequence shown here is derived from an EMBL/GenBank/DDBJ whole genome shotgun (WGS) entry which is preliminary data.</text>
</comment>
<reference evidence="1 2" key="1">
    <citation type="journal article" date="2018" name="G3 (Bethesda)">
        <title>Phylogenetic and Phylogenomic Definition of Rhizopus Species.</title>
        <authorList>
            <person name="Gryganskyi A.P."/>
            <person name="Golan J."/>
            <person name="Dolatabadi S."/>
            <person name="Mondo S."/>
            <person name="Robb S."/>
            <person name="Idnurm A."/>
            <person name="Muszewska A."/>
            <person name="Steczkiewicz K."/>
            <person name="Masonjones S."/>
            <person name="Liao H.L."/>
            <person name="Gajdeczka M.T."/>
            <person name="Anike F."/>
            <person name="Vuek A."/>
            <person name="Anishchenko I.M."/>
            <person name="Voigt K."/>
            <person name="de Hoog G.S."/>
            <person name="Smith M.E."/>
            <person name="Heitman J."/>
            <person name="Vilgalys R."/>
            <person name="Stajich J.E."/>
        </authorList>
    </citation>
    <scope>NUCLEOTIDE SEQUENCE [LARGE SCALE GENOMIC DNA]</scope>
    <source>
        <strain evidence="1 2">CBS 357.93</strain>
    </source>
</reference>
<protein>
    <submittedName>
        <fullName evidence="1">Uncharacterized protein</fullName>
    </submittedName>
</protein>
<dbReference type="GO" id="GO:0019171">
    <property type="term" value="F:(3R)-hydroxyacyl-[acyl-carrier-protein] dehydratase activity"/>
    <property type="evidence" value="ECO:0007669"/>
    <property type="project" value="TreeGrafter"/>
</dbReference>
<organism evidence="1 2">
    <name type="scientific">Rhizopus azygosporus</name>
    <name type="common">Rhizopus microsporus var. azygosporus</name>
    <dbReference type="NCBI Taxonomy" id="86630"/>
    <lineage>
        <taxon>Eukaryota</taxon>
        <taxon>Fungi</taxon>
        <taxon>Fungi incertae sedis</taxon>
        <taxon>Mucoromycota</taxon>
        <taxon>Mucoromycotina</taxon>
        <taxon>Mucoromycetes</taxon>
        <taxon>Mucorales</taxon>
        <taxon>Mucorineae</taxon>
        <taxon>Rhizopodaceae</taxon>
        <taxon>Rhizopus</taxon>
    </lineage>
</organism>
<accession>A0A367K3B7</accession>
<dbReference type="PANTHER" id="PTHR28152">
    <property type="entry name" value="HYDROXYACYL-THIOESTER DEHYDRATASE TYPE 2, MITOCHONDRIAL"/>
    <property type="match status" value="1"/>
</dbReference>
<dbReference type="STRING" id="86630.A0A367K3B7"/>
<gene>
    <name evidence="1" type="ORF">CU097_014500</name>
</gene>
<name>A0A367K3B7_RHIAZ</name>
<evidence type="ECO:0000313" key="2">
    <source>
        <dbReference type="Proteomes" id="UP000252139"/>
    </source>
</evidence>
<sequence>MHSLIKSSQPALRTILNKNYGTLSTIPNVMRVRHLSSTSACKKDIESWKKEISQKSKVETDVITPSQVNLLGNTLDHPKFNYDQFPAHGTEIPPGWHLAYFPPRVPEKELAKDGYDKEWSPPEPYVRRKWAGGKLEWNVDNPLRVGDEIKMESKLSKVDIKKGNSVFVWVDSKIHNKQGLALTESRCWVYTTDDASKEKEVSEITQNKSSSHGKLKYQDSQSNLMLFFVEVMSNPEFSFNVTPTPITLFRFSALTFNSHLIHYDHTFATQVEKQKGCLTHGPLSLIYMVNQLDQYLATKDADQQAGHNQTKDRRIKSFEYRCLKPLTVNEALTISGRWKTNDKEGPSYDLWIMNDAGDVAVKGLAIIDKVN</sequence>
<dbReference type="OrthoDB" id="3257538at2759"/>
<dbReference type="SUPFAM" id="SSF54637">
    <property type="entry name" value="Thioesterase/thiol ester dehydrase-isomerase"/>
    <property type="match status" value="1"/>
</dbReference>
<dbReference type="EMBL" id="PJQL01000343">
    <property type="protein sequence ID" value="RCH96714.1"/>
    <property type="molecule type" value="Genomic_DNA"/>
</dbReference>
<dbReference type="Proteomes" id="UP000252139">
    <property type="component" value="Unassembled WGS sequence"/>
</dbReference>
<dbReference type="PANTHER" id="PTHR28152:SF1">
    <property type="entry name" value="HYDROXYACYL-THIOESTER DEHYDRATASE TYPE 2, MITOCHONDRIAL"/>
    <property type="match status" value="1"/>
</dbReference>